<evidence type="ECO:0000313" key="8">
    <source>
        <dbReference type="EMBL" id="CAB1129947.1"/>
    </source>
</evidence>
<feature type="region of interest" description="Disordered" evidence="7">
    <location>
        <begin position="45"/>
        <end position="77"/>
    </location>
</feature>
<dbReference type="HAMAP" id="MF_01328_B">
    <property type="entry name" value="Ribosomal_uL4_B"/>
    <property type="match status" value="1"/>
</dbReference>
<dbReference type="InterPro" id="IPR023574">
    <property type="entry name" value="Ribosomal_uL4_dom_sf"/>
</dbReference>
<evidence type="ECO:0000313" key="9">
    <source>
        <dbReference type="Proteomes" id="UP000503399"/>
    </source>
</evidence>
<proteinExistence type="inferred from homology"/>
<evidence type="ECO:0000256" key="5">
    <source>
        <dbReference type="ARBA" id="ARBA00035244"/>
    </source>
</evidence>
<evidence type="ECO:0000256" key="4">
    <source>
        <dbReference type="ARBA" id="ARBA00023274"/>
    </source>
</evidence>
<dbReference type="EMBL" id="LR778114">
    <property type="protein sequence ID" value="CAB1129947.1"/>
    <property type="molecule type" value="Genomic_DNA"/>
</dbReference>
<keyword evidence="6" id="KW-0699">rRNA-binding</keyword>
<keyword evidence="6" id="KW-0694">RNA-binding</keyword>
<evidence type="ECO:0000256" key="1">
    <source>
        <dbReference type="ARBA" id="ARBA00010528"/>
    </source>
</evidence>
<keyword evidence="3 6" id="KW-0689">Ribosomal protein</keyword>
<comment type="similarity">
    <text evidence="1 6">Belongs to the universal ribosomal protein uL4 family.</text>
</comment>
<sequence length="208" mass="22876">MPTVKVYDLNGEVTGELELSDRVFGAEVNPALLHQAVVTFEANQRAGTASTKTRGEVRGGGRKPWRQKGTGRARQGSIRAPHWRHGGVVFGPKPRDYSLRFPRKMRQAAIRQALSAKLRDQELVVVQAFDLPEAKTRVVKGMLERLGLGTNALLVTAEANEALKRSARNFQKVATTTTQSLNAYILLRHARVVMDRAAVAAVEEALGR</sequence>
<keyword evidence="4 6" id="KW-0687">Ribonucleoprotein</keyword>
<evidence type="ECO:0000256" key="3">
    <source>
        <dbReference type="ARBA" id="ARBA00022980"/>
    </source>
</evidence>
<dbReference type="InterPro" id="IPR002136">
    <property type="entry name" value="Ribosomal_uL4"/>
</dbReference>
<dbReference type="Proteomes" id="UP000503399">
    <property type="component" value="Chromosome"/>
</dbReference>
<evidence type="ECO:0000256" key="6">
    <source>
        <dbReference type="HAMAP-Rule" id="MF_01328"/>
    </source>
</evidence>
<accession>A0A6F8ZIY3</accession>
<dbReference type="PANTHER" id="PTHR10746">
    <property type="entry name" value="50S RIBOSOMAL PROTEIN L4"/>
    <property type="match status" value="1"/>
</dbReference>
<comment type="function">
    <text evidence="6">One of the primary rRNA binding proteins, this protein initially binds near the 5'-end of the 23S rRNA. It is important during the early stages of 50S assembly. It makes multiple contacts with different domains of the 23S rRNA in the assembled 50S subunit and ribosome.</text>
</comment>
<dbReference type="GO" id="GO:0006412">
    <property type="term" value="P:translation"/>
    <property type="evidence" value="ECO:0007669"/>
    <property type="project" value="UniProtKB-UniRule"/>
</dbReference>
<comment type="subunit">
    <text evidence="2 6">Part of the 50S ribosomal subunit.</text>
</comment>
<dbReference type="GO" id="GO:0003735">
    <property type="term" value="F:structural constituent of ribosome"/>
    <property type="evidence" value="ECO:0007669"/>
    <property type="project" value="InterPro"/>
</dbReference>
<dbReference type="SUPFAM" id="SSF52166">
    <property type="entry name" value="Ribosomal protein L4"/>
    <property type="match status" value="1"/>
</dbReference>
<organism evidence="8 9">
    <name type="scientific">Candidatus Hydrogenisulfobacillus filiaventi</name>
    <dbReference type="NCBI Taxonomy" id="2707344"/>
    <lineage>
        <taxon>Bacteria</taxon>
        <taxon>Bacillati</taxon>
        <taxon>Bacillota</taxon>
        <taxon>Clostridia</taxon>
        <taxon>Eubacteriales</taxon>
        <taxon>Clostridiales Family XVII. Incertae Sedis</taxon>
        <taxon>Candidatus Hydrogenisulfobacillus</taxon>
    </lineage>
</organism>
<dbReference type="AlphaFoldDB" id="A0A6F8ZIY3"/>
<dbReference type="Pfam" id="PF00573">
    <property type="entry name" value="Ribosomal_L4"/>
    <property type="match status" value="1"/>
</dbReference>
<keyword evidence="9" id="KW-1185">Reference proteome</keyword>
<evidence type="ECO:0000256" key="2">
    <source>
        <dbReference type="ARBA" id="ARBA00011838"/>
    </source>
</evidence>
<dbReference type="PANTHER" id="PTHR10746:SF6">
    <property type="entry name" value="LARGE RIBOSOMAL SUBUNIT PROTEIN UL4M"/>
    <property type="match status" value="1"/>
</dbReference>
<feature type="compositionally biased region" description="Basic residues" evidence="7">
    <location>
        <begin position="60"/>
        <end position="71"/>
    </location>
</feature>
<dbReference type="InterPro" id="IPR013005">
    <property type="entry name" value="Ribosomal_uL4-like"/>
</dbReference>
<comment type="function">
    <text evidence="6">Forms part of the polypeptide exit tunnel.</text>
</comment>
<dbReference type="KEGG" id="hfv:R50_2450"/>
<dbReference type="NCBIfam" id="TIGR03953">
    <property type="entry name" value="rplD_bact"/>
    <property type="match status" value="1"/>
</dbReference>
<gene>
    <name evidence="6 8" type="primary">rplD</name>
    <name evidence="8" type="ORF">R50_2450</name>
</gene>
<protein>
    <recommendedName>
        <fullName evidence="5 6">Large ribosomal subunit protein uL4</fullName>
    </recommendedName>
</protein>
<name>A0A6F8ZIY3_9FIRM</name>
<reference evidence="8 9" key="1">
    <citation type="submission" date="2020-02" db="EMBL/GenBank/DDBJ databases">
        <authorList>
            <person name="Hogendoorn C."/>
        </authorList>
    </citation>
    <scope>NUCLEOTIDE SEQUENCE [LARGE SCALE GENOMIC DNA]</scope>
    <source>
        <strain evidence="8">R501</strain>
    </source>
</reference>
<evidence type="ECO:0000256" key="7">
    <source>
        <dbReference type="SAM" id="MobiDB-lite"/>
    </source>
</evidence>
<dbReference type="GO" id="GO:1990904">
    <property type="term" value="C:ribonucleoprotein complex"/>
    <property type="evidence" value="ECO:0007669"/>
    <property type="project" value="UniProtKB-KW"/>
</dbReference>
<dbReference type="GO" id="GO:0005840">
    <property type="term" value="C:ribosome"/>
    <property type="evidence" value="ECO:0007669"/>
    <property type="project" value="UniProtKB-KW"/>
</dbReference>
<dbReference type="GO" id="GO:0019843">
    <property type="term" value="F:rRNA binding"/>
    <property type="evidence" value="ECO:0007669"/>
    <property type="project" value="UniProtKB-UniRule"/>
</dbReference>
<dbReference type="Gene3D" id="3.40.1370.10">
    <property type="match status" value="1"/>
</dbReference>